<proteinExistence type="predicted"/>
<evidence type="ECO:0000313" key="2">
    <source>
        <dbReference type="EMBL" id="KKM15379.1"/>
    </source>
</evidence>
<gene>
    <name evidence="2" type="ORF">LCGC14_1696650</name>
</gene>
<organism evidence="2">
    <name type="scientific">marine sediment metagenome</name>
    <dbReference type="NCBI Taxonomy" id="412755"/>
    <lineage>
        <taxon>unclassified sequences</taxon>
        <taxon>metagenomes</taxon>
        <taxon>ecological metagenomes</taxon>
    </lineage>
</organism>
<reference evidence="2" key="1">
    <citation type="journal article" date="2015" name="Nature">
        <title>Complex archaea that bridge the gap between prokaryotes and eukaryotes.</title>
        <authorList>
            <person name="Spang A."/>
            <person name="Saw J.H."/>
            <person name="Jorgensen S.L."/>
            <person name="Zaremba-Niedzwiedzka K."/>
            <person name="Martijn J."/>
            <person name="Lind A.E."/>
            <person name="van Eijk R."/>
            <person name="Schleper C."/>
            <person name="Guy L."/>
            <person name="Ettema T.J."/>
        </authorList>
    </citation>
    <scope>NUCLEOTIDE SEQUENCE</scope>
</reference>
<keyword evidence="1" id="KW-0472">Membrane</keyword>
<dbReference type="EMBL" id="LAZR01014920">
    <property type="protein sequence ID" value="KKM15379.1"/>
    <property type="molecule type" value="Genomic_DNA"/>
</dbReference>
<keyword evidence="1" id="KW-1133">Transmembrane helix</keyword>
<feature type="transmembrane region" description="Helical" evidence="1">
    <location>
        <begin position="6"/>
        <end position="27"/>
    </location>
</feature>
<keyword evidence="1" id="KW-0812">Transmembrane</keyword>
<protein>
    <submittedName>
        <fullName evidence="2">Uncharacterized protein</fullName>
    </submittedName>
</protein>
<dbReference type="AlphaFoldDB" id="A0A0F9I6T9"/>
<evidence type="ECO:0000256" key="1">
    <source>
        <dbReference type="SAM" id="Phobius"/>
    </source>
</evidence>
<accession>A0A0F9I6T9</accession>
<name>A0A0F9I6T9_9ZZZZ</name>
<comment type="caution">
    <text evidence="2">The sequence shown here is derived from an EMBL/GenBank/DDBJ whole genome shotgun (WGS) entry which is preliminary data.</text>
</comment>
<sequence length="31" mass="3397">MIESFLTSSVVGWIAVVILSVVLLRLARVPK</sequence>